<dbReference type="EMBL" id="BPWL01000007">
    <property type="protein sequence ID" value="GJJ12281.1"/>
    <property type="molecule type" value="Genomic_DNA"/>
</dbReference>
<accession>A0AAV5AH37</accession>
<name>A0AAV5AH37_9AGAM</name>
<feature type="region of interest" description="Disordered" evidence="1">
    <location>
        <begin position="1"/>
        <end position="30"/>
    </location>
</feature>
<organism evidence="2 3">
    <name type="scientific">Clathrus columnatus</name>
    <dbReference type="NCBI Taxonomy" id="1419009"/>
    <lineage>
        <taxon>Eukaryota</taxon>
        <taxon>Fungi</taxon>
        <taxon>Dikarya</taxon>
        <taxon>Basidiomycota</taxon>
        <taxon>Agaricomycotina</taxon>
        <taxon>Agaricomycetes</taxon>
        <taxon>Phallomycetidae</taxon>
        <taxon>Phallales</taxon>
        <taxon>Clathraceae</taxon>
        <taxon>Clathrus</taxon>
    </lineage>
</organism>
<dbReference type="AlphaFoldDB" id="A0AAV5AH37"/>
<comment type="caution">
    <text evidence="2">The sequence shown here is derived from an EMBL/GenBank/DDBJ whole genome shotgun (WGS) entry which is preliminary data.</text>
</comment>
<reference evidence="2" key="1">
    <citation type="submission" date="2021-10" db="EMBL/GenBank/DDBJ databases">
        <title>De novo Genome Assembly of Clathrus columnatus (Basidiomycota, Fungi) Using Illumina and Nanopore Sequence Data.</title>
        <authorList>
            <person name="Ogiso-Tanaka E."/>
            <person name="Itagaki H."/>
            <person name="Hosoya T."/>
            <person name="Hosaka K."/>
        </authorList>
    </citation>
    <scope>NUCLEOTIDE SEQUENCE</scope>
    <source>
        <strain evidence="2">MO-923</strain>
    </source>
</reference>
<protein>
    <submittedName>
        <fullName evidence="2">Uncharacterized protein</fullName>
    </submittedName>
</protein>
<gene>
    <name evidence="2" type="ORF">Clacol_006522</name>
</gene>
<evidence type="ECO:0000313" key="2">
    <source>
        <dbReference type="EMBL" id="GJJ12281.1"/>
    </source>
</evidence>
<sequence>MTGIISAGDSPDRSKFPNGEDDIPRTSTLVINDNEKKDSIDVAQAPSRSDIQDYPDGGLSAWLTVVGGVCITTATFGFVNSYGLDWFCSGTYNQAFVLTNPK</sequence>
<proteinExistence type="predicted"/>
<evidence type="ECO:0000313" key="3">
    <source>
        <dbReference type="Proteomes" id="UP001050691"/>
    </source>
</evidence>
<keyword evidence="3" id="KW-1185">Reference proteome</keyword>
<evidence type="ECO:0000256" key="1">
    <source>
        <dbReference type="SAM" id="MobiDB-lite"/>
    </source>
</evidence>
<dbReference type="Proteomes" id="UP001050691">
    <property type="component" value="Unassembled WGS sequence"/>
</dbReference>